<dbReference type="AlphaFoldDB" id="A0A7X0G0C9"/>
<organism evidence="1 2">
    <name type="scientific">Actinomadura coerulea</name>
    <dbReference type="NCBI Taxonomy" id="46159"/>
    <lineage>
        <taxon>Bacteria</taxon>
        <taxon>Bacillati</taxon>
        <taxon>Actinomycetota</taxon>
        <taxon>Actinomycetes</taxon>
        <taxon>Streptosporangiales</taxon>
        <taxon>Thermomonosporaceae</taxon>
        <taxon>Actinomadura</taxon>
    </lineage>
</organism>
<comment type="caution">
    <text evidence="1">The sequence shown here is derived from an EMBL/GenBank/DDBJ whole genome shotgun (WGS) entry which is preliminary data.</text>
</comment>
<protein>
    <submittedName>
        <fullName evidence="1">Uncharacterized protein</fullName>
    </submittedName>
</protein>
<proteinExistence type="predicted"/>
<name>A0A7X0G0C9_9ACTN</name>
<gene>
    <name evidence="1" type="ORF">BKA00_003925</name>
</gene>
<reference evidence="1 2" key="1">
    <citation type="submission" date="2020-08" db="EMBL/GenBank/DDBJ databases">
        <title>Sequencing the genomes of 1000 actinobacteria strains.</title>
        <authorList>
            <person name="Klenk H.-P."/>
        </authorList>
    </citation>
    <scope>NUCLEOTIDE SEQUENCE [LARGE SCALE GENOMIC DNA]</scope>
    <source>
        <strain evidence="1 2">DSM 43675</strain>
    </source>
</reference>
<evidence type="ECO:0000313" key="1">
    <source>
        <dbReference type="EMBL" id="MBB6397011.1"/>
    </source>
</evidence>
<dbReference type="RefSeq" id="WP_185027050.1">
    <property type="nucleotide sequence ID" value="NZ_JACHMQ010000001.1"/>
</dbReference>
<sequence length="63" mass="7112">MKVKHRTTTEMIIGGVTGSVQAPRTLVLGRYEHRRSRLRVAARPTPLPAPARRELADLLTPRR</sequence>
<evidence type="ECO:0000313" key="2">
    <source>
        <dbReference type="Proteomes" id="UP000546324"/>
    </source>
</evidence>
<keyword evidence="2" id="KW-1185">Reference proteome</keyword>
<accession>A0A7X0G0C9</accession>
<dbReference type="Proteomes" id="UP000546324">
    <property type="component" value="Unassembled WGS sequence"/>
</dbReference>
<dbReference type="EMBL" id="JACHMQ010000001">
    <property type="protein sequence ID" value="MBB6397011.1"/>
    <property type="molecule type" value="Genomic_DNA"/>
</dbReference>